<dbReference type="KEGG" id="tde:TDE_2273"/>
<evidence type="ECO:0000313" key="1">
    <source>
        <dbReference type="EMBL" id="AAS12792.1"/>
    </source>
</evidence>
<dbReference type="EMBL" id="AE017226">
    <property type="protein sequence ID" value="AAS12792.1"/>
    <property type="molecule type" value="Genomic_DNA"/>
</dbReference>
<reference evidence="1 2" key="1">
    <citation type="journal article" date="2004" name="Proc. Natl. Acad. Sci. U.S.A.">
        <title>Comparison of the genome of the oral pathogen Treponema denticola with other spirochete genomes.</title>
        <authorList>
            <person name="Seshadri R."/>
            <person name="Myers G.S."/>
            <person name="Tettelin H."/>
            <person name="Eisen J.A."/>
            <person name="Heidelberg J.F."/>
            <person name="Dodson R.J."/>
            <person name="Davidsen T.M."/>
            <person name="DeBoy R.T."/>
            <person name="Fouts D.E."/>
            <person name="Haft D.H."/>
            <person name="Selengut J."/>
            <person name="Ren Q."/>
            <person name="Brinkac L.M."/>
            <person name="Madupu R."/>
            <person name="Kolonay J."/>
            <person name="Durkin S.A."/>
            <person name="Daugherty S.C."/>
            <person name="Shetty J."/>
            <person name="Shvartsbeyn A."/>
            <person name="Gebregeorgis E."/>
            <person name="Geer K."/>
            <person name="Tsegaye G."/>
            <person name="Malek J."/>
            <person name="Ayodeji B."/>
            <person name="Shatsman S."/>
            <person name="McLeod M.P."/>
            <person name="Smajs D."/>
            <person name="Howell J.K."/>
            <person name="Pal S."/>
            <person name="Amin A."/>
            <person name="Vashisth P."/>
            <person name="McNeill T.Z."/>
            <person name="Xiang Q."/>
            <person name="Sodergren E."/>
            <person name="Baca E."/>
            <person name="Weinstock G.M."/>
            <person name="Norris S.J."/>
            <person name="Fraser C.M."/>
            <person name="Paulsen I.T."/>
        </authorList>
    </citation>
    <scope>NUCLEOTIDE SEQUENCE [LARGE SCALE GENOMIC DNA]</scope>
    <source>
        <strain evidence="2">ATCC 35405 / DSM 14222 / CIP 103919 / JCM 8153 / KCTC 15104</strain>
    </source>
</reference>
<gene>
    <name evidence="1" type="ordered locus">TDE_2273</name>
</gene>
<proteinExistence type="predicted"/>
<sequence length="30" mass="3661">MFYGSKKSAKQQLEKSLLVWIFFSFYNLEK</sequence>
<dbReference type="STRING" id="243275.TDE_2273"/>
<name>Q73KE5_TREDE</name>
<accession>Q73KE5</accession>
<protein>
    <submittedName>
        <fullName evidence="1">Uncharacterized protein</fullName>
    </submittedName>
</protein>
<dbReference type="Proteomes" id="UP000008212">
    <property type="component" value="Chromosome"/>
</dbReference>
<dbReference type="AlphaFoldDB" id="Q73KE5"/>
<dbReference type="PaxDb" id="243275-TDE_2273"/>
<evidence type="ECO:0000313" key="2">
    <source>
        <dbReference type="Proteomes" id="UP000008212"/>
    </source>
</evidence>
<keyword evidence="2" id="KW-1185">Reference proteome</keyword>
<dbReference type="HOGENOM" id="CLU_3405981_0_0_12"/>
<organism evidence="1 2">
    <name type="scientific">Treponema denticola (strain ATCC 35405 / DSM 14222 / CIP 103919 / JCM 8153 / KCTC 15104)</name>
    <dbReference type="NCBI Taxonomy" id="243275"/>
    <lineage>
        <taxon>Bacteria</taxon>
        <taxon>Pseudomonadati</taxon>
        <taxon>Spirochaetota</taxon>
        <taxon>Spirochaetia</taxon>
        <taxon>Spirochaetales</taxon>
        <taxon>Treponemataceae</taxon>
        <taxon>Treponema</taxon>
    </lineage>
</organism>